<dbReference type="KEGG" id="gsl:Gasu_54800"/>
<feature type="region of interest" description="Disordered" evidence="3">
    <location>
        <begin position="67"/>
        <end position="111"/>
    </location>
</feature>
<dbReference type="SUPFAM" id="SSF54236">
    <property type="entry name" value="Ubiquitin-like"/>
    <property type="match status" value="1"/>
</dbReference>
<keyword evidence="6" id="KW-1185">Reference proteome</keyword>
<name>M2XTE0_GALSU</name>
<dbReference type="InterPro" id="IPR049483">
    <property type="entry name" value="FAF1_2-like_UAS"/>
</dbReference>
<dbReference type="SMART" id="SM00594">
    <property type="entry name" value="UAS"/>
    <property type="match status" value="1"/>
</dbReference>
<dbReference type="GO" id="GO:0005783">
    <property type="term" value="C:endoplasmic reticulum"/>
    <property type="evidence" value="ECO:0007669"/>
    <property type="project" value="TreeGrafter"/>
</dbReference>
<dbReference type="GO" id="GO:0036503">
    <property type="term" value="P:ERAD pathway"/>
    <property type="evidence" value="ECO:0007669"/>
    <property type="project" value="TreeGrafter"/>
</dbReference>
<feature type="coiled-coil region" evidence="2">
    <location>
        <begin position="336"/>
        <end position="383"/>
    </location>
</feature>
<dbReference type="AlphaFoldDB" id="M2XTE0"/>
<dbReference type="CDD" id="cd14273">
    <property type="entry name" value="UBA_TAP-C_like"/>
    <property type="match status" value="1"/>
</dbReference>
<dbReference type="Gene3D" id="3.10.20.90">
    <property type="entry name" value="Phosphatidylinositol 3-kinase Catalytic Subunit, Chain A, domain 1"/>
    <property type="match status" value="1"/>
</dbReference>
<dbReference type="Pfam" id="PF14555">
    <property type="entry name" value="UBA_4"/>
    <property type="match status" value="1"/>
</dbReference>
<reference evidence="6" key="1">
    <citation type="journal article" date="2013" name="Science">
        <title>Gene transfer from bacteria and archaea facilitated evolution of an extremophilic eukaryote.</title>
        <authorList>
            <person name="Schonknecht G."/>
            <person name="Chen W.H."/>
            <person name="Ternes C.M."/>
            <person name="Barbier G.G."/>
            <person name="Shrestha R.P."/>
            <person name="Stanke M."/>
            <person name="Brautigam A."/>
            <person name="Baker B.J."/>
            <person name="Banfield J.F."/>
            <person name="Garavito R.M."/>
            <person name="Carr K."/>
            <person name="Wilkerson C."/>
            <person name="Rensing S.A."/>
            <person name="Gagneul D."/>
            <person name="Dickenson N.E."/>
            <person name="Oesterhelt C."/>
            <person name="Lercher M.J."/>
            <person name="Weber A.P."/>
        </authorList>
    </citation>
    <scope>NUCLEOTIDE SEQUENCE [LARGE SCALE GENOMIC DNA]</scope>
    <source>
        <strain evidence="6">074W</strain>
    </source>
</reference>
<sequence length="465" mass="53535">MSEPGGESLETESEANAALLNNLPQDKKESVETFISVTRCQSVEEAVDRLASVGWDLERAVDLHISGESFPVNRPPNNSENGVRENPTIPRQEIGTGVIEQTGSNTASSRSRPSTLFQMTISFFLAPLRALIKAAASLLRFLFVGPRSVSRPRIEVARRAAREFAQQFESEYGSIHPTFFQGCFLDALNYAKQQFKFVMVYLHADRHYLTPDFCRDVLTNEQLVGFINENFIFWACSVDSAEGRHLQVSFRATDFPYIAIVTVAQGRRNAQVLESRQGAMESDELTEFLVQTLERHGEILNSARLEQQRHLETRQIREEQDVAFQRAIEEDRARLEAAAQAEAARKEEQVRLEREKEEAELERERLERRRQLKLREIEEEAVKGDSDTVTIAIRQSDGSRMERRFRKENTIRQVFDWVDTRGIDIDKICLVCNFPKRRFDYTKDGHWKLCEIDQGPHLVFFIEDK</sequence>
<dbReference type="Proteomes" id="UP000030680">
    <property type="component" value="Unassembled WGS sequence"/>
</dbReference>
<dbReference type="SUPFAM" id="SSF52833">
    <property type="entry name" value="Thioredoxin-like"/>
    <property type="match status" value="1"/>
</dbReference>
<dbReference type="InterPro" id="IPR001012">
    <property type="entry name" value="UBX_dom"/>
</dbReference>
<feature type="domain" description="UBX" evidence="4">
    <location>
        <begin position="384"/>
        <end position="462"/>
    </location>
</feature>
<dbReference type="OMA" id="ILIRHQW"/>
<keyword evidence="1 2" id="KW-0175">Coiled coil</keyword>
<evidence type="ECO:0000256" key="1">
    <source>
        <dbReference type="ARBA" id="ARBA00023054"/>
    </source>
</evidence>
<feature type="region of interest" description="Disordered" evidence="3">
    <location>
        <begin position="1"/>
        <end position="25"/>
    </location>
</feature>
<dbReference type="CDD" id="cd01767">
    <property type="entry name" value="UBX"/>
    <property type="match status" value="1"/>
</dbReference>
<protein>
    <recommendedName>
        <fullName evidence="4">UBX domain-containing protein</fullName>
    </recommendedName>
</protein>
<evidence type="ECO:0000259" key="4">
    <source>
        <dbReference type="PROSITE" id="PS50033"/>
    </source>
</evidence>
<dbReference type="EMBL" id="KB454540">
    <property type="protein sequence ID" value="EME26908.1"/>
    <property type="molecule type" value="Genomic_DNA"/>
</dbReference>
<dbReference type="InterPro" id="IPR006577">
    <property type="entry name" value="UAS"/>
</dbReference>
<proteinExistence type="predicted"/>
<dbReference type="InterPro" id="IPR036249">
    <property type="entry name" value="Thioredoxin-like_sf"/>
</dbReference>
<evidence type="ECO:0000313" key="5">
    <source>
        <dbReference type="EMBL" id="EME26908.1"/>
    </source>
</evidence>
<accession>M2XTE0</accession>
<dbReference type="Pfam" id="PF00789">
    <property type="entry name" value="UBX"/>
    <property type="match status" value="1"/>
</dbReference>
<evidence type="ECO:0000256" key="2">
    <source>
        <dbReference type="SAM" id="Coils"/>
    </source>
</evidence>
<dbReference type="RefSeq" id="XP_005703428.1">
    <property type="nucleotide sequence ID" value="XM_005703371.1"/>
</dbReference>
<feature type="compositionally biased region" description="Polar residues" evidence="3">
    <location>
        <begin position="99"/>
        <end position="111"/>
    </location>
</feature>
<dbReference type="Gene3D" id="3.40.30.10">
    <property type="entry name" value="Glutaredoxin"/>
    <property type="match status" value="1"/>
</dbReference>
<dbReference type="STRING" id="130081.M2XTE0"/>
<dbReference type="Gramene" id="EME26908">
    <property type="protein sequence ID" value="EME26908"/>
    <property type="gene ID" value="Gasu_54800"/>
</dbReference>
<dbReference type="PROSITE" id="PS50033">
    <property type="entry name" value="UBX"/>
    <property type="match status" value="1"/>
</dbReference>
<dbReference type="InterPro" id="IPR029071">
    <property type="entry name" value="Ubiquitin-like_domsf"/>
</dbReference>
<dbReference type="OrthoDB" id="3938at2759"/>
<dbReference type="PANTHER" id="PTHR23322:SF1">
    <property type="entry name" value="FAS-ASSOCIATED FACTOR 2"/>
    <property type="match status" value="1"/>
</dbReference>
<dbReference type="InterPro" id="IPR050730">
    <property type="entry name" value="UBX_domain-protein"/>
</dbReference>
<evidence type="ECO:0000313" key="6">
    <source>
        <dbReference type="Proteomes" id="UP000030680"/>
    </source>
</evidence>
<dbReference type="Gene3D" id="1.10.8.10">
    <property type="entry name" value="DNA helicase RuvA subunit, C-terminal domain"/>
    <property type="match status" value="1"/>
</dbReference>
<dbReference type="PANTHER" id="PTHR23322">
    <property type="entry name" value="FAS-ASSOCIATED PROTEIN"/>
    <property type="match status" value="1"/>
</dbReference>
<dbReference type="Pfam" id="PF21021">
    <property type="entry name" value="FAF1"/>
    <property type="match status" value="1"/>
</dbReference>
<dbReference type="GO" id="GO:0043130">
    <property type="term" value="F:ubiquitin binding"/>
    <property type="evidence" value="ECO:0007669"/>
    <property type="project" value="TreeGrafter"/>
</dbReference>
<dbReference type="eggNOG" id="KOG1363">
    <property type="taxonomic scope" value="Eukaryota"/>
</dbReference>
<dbReference type="CDD" id="cd02958">
    <property type="entry name" value="UAS"/>
    <property type="match status" value="1"/>
</dbReference>
<dbReference type="GeneID" id="17085854"/>
<organism evidence="5 6">
    <name type="scientific">Galdieria sulphuraria</name>
    <name type="common">Red alga</name>
    <dbReference type="NCBI Taxonomy" id="130081"/>
    <lineage>
        <taxon>Eukaryota</taxon>
        <taxon>Rhodophyta</taxon>
        <taxon>Bangiophyceae</taxon>
        <taxon>Galdieriales</taxon>
        <taxon>Galdieriaceae</taxon>
        <taxon>Galdieria</taxon>
    </lineage>
</organism>
<gene>
    <name evidence="5" type="ORF">Gasu_54800</name>
</gene>
<evidence type="ECO:0000256" key="3">
    <source>
        <dbReference type="SAM" id="MobiDB-lite"/>
    </source>
</evidence>